<dbReference type="AlphaFoldDB" id="A0A9N8WST6"/>
<evidence type="ECO:0000313" key="4">
    <source>
        <dbReference type="Proteomes" id="UP000789831"/>
    </source>
</evidence>
<organism evidence="3 4">
    <name type="scientific">Ambispora gerdemannii</name>
    <dbReference type="NCBI Taxonomy" id="144530"/>
    <lineage>
        <taxon>Eukaryota</taxon>
        <taxon>Fungi</taxon>
        <taxon>Fungi incertae sedis</taxon>
        <taxon>Mucoromycota</taxon>
        <taxon>Glomeromycotina</taxon>
        <taxon>Glomeromycetes</taxon>
        <taxon>Archaeosporales</taxon>
        <taxon>Ambisporaceae</taxon>
        <taxon>Ambispora</taxon>
    </lineage>
</organism>
<evidence type="ECO:0000256" key="2">
    <source>
        <dbReference type="SAM" id="Phobius"/>
    </source>
</evidence>
<feature type="region of interest" description="Disordered" evidence="1">
    <location>
        <begin position="183"/>
        <end position="274"/>
    </location>
</feature>
<keyword evidence="2" id="KW-1133">Transmembrane helix</keyword>
<dbReference type="EMBL" id="CAJVPL010000426">
    <property type="protein sequence ID" value="CAG8495589.1"/>
    <property type="molecule type" value="Genomic_DNA"/>
</dbReference>
<feature type="transmembrane region" description="Helical" evidence="2">
    <location>
        <begin position="74"/>
        <end position="94"/>
    </location>
</feature>
<evidence type="ECO:0000313" key="3">
    <source>
        <dbReference type="EMBL" id="CAG8495589.1"/>
    </source>
</evidence>
<feature type="transmembrane region" description="Helical" evidence="2">
    <location>
        <begin position="5"/>
        <end position="27"/>
    </location>
</feature>
<keyword evidence="2" id="KW-0472">Membrane</keyword>
<feature type="transmembrane region" description="Helical" evidence="2">
    <location>
        <begin position="39"/>
        <end position="62"/>
    </location>
</feature>
<dbReference type="Proteomes" id="UP000789831">
    <property type="component" value="Unassembled WGS sequence"/>
</dbReference>
<feature type="compositionally biased region" description="Polar residues" evidence="1">
    <location>
        <begin position="197"/>
        <end position="221"/>
    </location>
</feature>
<gene>
    <name evidence="3" type="ORF">AGERDE_LOCUS3979</name>
</gene>
<reference evidence="3" key="1">
    <citation type="submission" date="2021-06" db="EMBL/GenBank/DDBJ databases">
        <authorList>
            <person name="Kallberg Y."/>
            <person name="Tangrot J."/>
            <person name="Rosling A."/>
        </authorList>
    </citation>
    <scope>NUCLEOTIDE SEQUENCE</scope>
    <source>
        <strain evidence="3">MT106</strain>
    </source>
</reference>
<proteinExistence type="predicted"/>
<feature type="transmembrane region" description="Helical" evidence="2">
    <location>
        <begin position="135"/>
        <end position="155"/>
    </location>
</feature>
<keyword evidence="2" id="KW-0812">Transmembrane</keyword>
<accession>A0A9N8WST6</accession>
<dbReference type="OrthoDB" id="2401046at2759"/>
<sequence>MFGRYVVATISALFSLWCGFVSVFTFLGSNQAVYHLPSFYMLGYSAIYAILSPFGLAGILGALHRKKALIRGFLFQYSVAYILLTGMNVVSILLSHRWAQKTLVKCISDAFRPGGRNVGTQACERKVKDAQLTSLVFTCVQGGIMLICGIILLIFGRREFQDIKIDEETSNLLEKSAFASHNNADLLPSEPEDIHRSPSNKSNYNNGLNRNLTINTASSGLSRHTTNSSTHSSRTADNNGQRVYAAPSALPPLKLNRPQNPIHYENHYSRPQTPIHNENHYEYIAKTLASDITRKGLLH</sequence>
<name>A0A9N8WST6_9GLOM</name>
<evidence type="ECO:0000256" key="1">
    <source>
        <dbReference type="SAM" id="MobiDB-lite"/>
    </source>
</evidence>
<feature type="compositionally biased region" description="Low complexity" evidence="1">
    <location>
        <begin position="222"/>
        <end position="235"/>
    </location>
</feature>
<keyword evidence="4" id="KW-1185">Reference proteome</keyword>
<protein>
    <submittedName>
        <fullName evidence="3">10809_t:CDS:1</fullName>
    </submittedName>
</protein>
<comment type="caution">
    <text evidence="3">The sequence shown here is derived from an EMBL/GenBank/DDBJ whole genome shotgun (WGS) entry which is preliminary data.</text>
</comment>